<evidence type="ECO:0000313" key="2">
    <source>
        <dbReference type="EMBL" id="CAF1431121.1"/>
    </source>
</evidence>
<dbReference type="AlphaFoldDB" id="A0A815E2K3"/>
<evidence type="ECO:0000313" key="3">
    <source>
        <dbReference type="Proteomes" id="UP000663828"/>
    </source>
</evidence>
<evidence type="ECO:0008006" key="4">
    <source>
        <dbReference type="Google" id="ProtNLM"/>
    </source>
</evidence>
<dbReference type="EMBL" id="CAJNOR010002518">
    <property type="protein sequence ID" value="CAF1305608.1"/>
    <property type="molecule type" value="Genomic_DNA"/>
</dbReference>
<organism evidence="1 3">
    <name type="scientific">Adineta ricciae</name>
    <name type="common">Rotifer</name>
    <dbReference type="NCBI Taxonomy" id="249248"/>
    <lineage>
        <taxon>Eukaryota</taxon>
        <taxon>Metazoa</taxon>
        <taxon>Spiralia</taxon>
        <taxon>Gnathifera</taxon>
        <taxon>Rotifera</taxon>
        <taxon>Eurotatoria</taxon>
        <taxon>Bdelloidea</taxon>
        <taxon>Adinetida</taxon>
        <taxon>Adinetidae</taxon>
        <taxon>Adineta</taxon>
    </lineage>
</organism>
<dbReference type="Pfam" id="PF14234">
    <property type="entry name" value="DUF4336"/>
    <property type="match status" value="1"/>
</dbReference>
<accession>A0A815E2K3</accession>
<sequence length="308" mass="36349">MTDSFRTTATALIQHDTNLWTYEGSVTMLYGLFRLPTRMTIIRLSKSNQLIVISPFPPTDLLQTLLAEIGQVQYIIIPNEHHTFWALKFLARYPQAYLIATSEMKSDEKFRKHVHAYFTNDGLECNPHCTTTLSFDWPVQDVEYYCFYHIKYIHEVLFYHRPTSTLIVTDLAFNYYEESSEQRIRAQGFLFRTYLWLADGYRRACVTKPFQYFFKKDLEGNKQDFDEMLTRYRNFDRLIVAHGMVIEHGGYDALKSGTYKFFLDCYKKTKERPRSWSTEAKLGIGLVTGTVLLYLCQRYFSPRSLLTK</sequence>
<name>A0A815E2K3_ADIRI</name>
<reference evidence="1" key="1">
    <citation type="submission" date="2021-02" db="EMBL/GenBank/DDBJ databases">
        <authorList>
            <person name="Nowell W R."/>
        </authorList>
    </citation>
    <scope>NUCLEOTIDE SEQUENCE</scope>
</reference>
<dbReference type="InterPro" id="IPR025638">
    <property type="entry name" value="DUF4336"/>
</dbReference>
<dbReference type="Proteomes" id="UP000663828">
    <property type="component" value="Unassembled WGS sequence"/>
</dbReference>
<dbReference type="PANTHER" id="PTHR33835">
    <property type="entry name" value="YALI0C07656P"/>
    <property type="match status" value="1"/>
</dbReference>
<dbReference type="PANTHER" id="PTHR33835:SF1">
    <property type="entry name" value="METALLO-BETA-LACTAMASE DOMAIN-CONTAINING PROTEIN"/>
    <property type="match status" value="1"/>
</dbReference>
<proteinExistence type="predicted"/>
<dbReference type="EMBL" id="CAJNOJ010000394">
    <property type="protein sequence ID" value="CAF1431121.1"/>
    <property type="molecule type" value="Genomic_DNA"/>
</dbReference>
<dbReference type="OrthoDB" id="421671at2759"/>
<protein>
    <recommendedName>
        <fullName evidence="4">DUF4336 domain-containing protein</fullName>
    </recommendedName>
</protein>
<dbReference type="SUPFAM" id="SSF56281">
    <property type="entry name" value="Metallo-hydrolase/oxidoreductase"/>
    <property type="match status" value="1"/>
</dbReference>
<gene>
    <name evidence="2" type="ORF">EDS130_LOCUS38208</name>
    <name evidence="1" type="ORF">XAT740_LOCUS29100</name>
</gene>
<keyword evidence="3" id="KW-1185">Reference proteome</keyword>
<evidence type="ECO:0000313" key="1">
    <source>
        <dbReference type="EMBL" id="CAF1305608.1"/>
    </source>
</evidence>
<dbReference type="InterPro" id="IPR036866">
    <property type="entry name" value="RibonucZ/Hydroxyglut_hydro"/>
</dbReference>
<comment type="caution">
    <text evidence="1">The sequence shown here is derived from an EMBL/GenBank/DDBJ whole genome shotgun (WGS) entry which is preliminary data.</text>
</comment>
<dbReference type="Proteomes" id="UP000663852">
    <property type="component" value="Unassembled WGS sequence"/>
</dbReference>